<feature type="domain" description="Ig-like" evidence="22">
    <location>
        <begin position="960"/>
        <end position="1048"/>
    </location>
</feature>
<comment type="cofactor">
    <cofactor evidence="1">
        <name>Mg(2+)</name>
        <dbReference type="ChEBI" id="CHEBI:18420"/>
    </cofactor>
</comment>
<evidence type="ECO:0000256" key="3">
    <source>
        <dbReference type="ARBA" id="ARBA00004496"/>
    </source>
</evidence>
<evidence type="ECO:0000256" key="18">
    <source>
        <dbReference type="ARBA" id="ARBA00023242"/>
    </source>
</evidence>
<keyword evidence="16" id="KW-0112">Calmodulin-binding</keyword>
<dbReference type="FunFam" id="2.60.40.10:FF:001212">
    <property type="entry name" value="Obscurin, cytoskeletal calmodulin and titin-interacting RhoGEF"/>
    <property type="match status" value="1"/>
</dbReference>
<organism evidence="24 25">
    <name type="scientific">Crocuta crocuta</name>
    <name type="common">Spotted hyena</name>
    <dbReference type="NCBI Taxonomy" id="9678"/>
    <lineage>
        <taxon>Eukaryota</taxon>
        <taxon>Metazoa</taxon>
        <taxon>Chordata</taxon>
        <taxon>Craniata</taxon>
        <taxon>Vertebrata</taxon>
        <taxon>Euteleostomi</taxon>
        <taxon>Mammalia</taxon>
        <taxon>Eutheria</taxon>
        <taxon>Laurasiatheria</taxon>
        <taxon>Carnivora</taxon>
        <taxon>Feliformia</taxon>
        <taxon>Hyaenidae</taxon>
        <taxon>Crocuta</taxon>
    </lineage>
</organism>
<feature type="domain" description="Ig-like" evidence="22">
    <location>
        <begin position="685"/>
        <end position="775"/>
    </location>
</feature>
<dbReference type="CDD" id="cd00096">
    <property type="entry name" value="Ig"/>
    <property type="match status" value="3"/>
</dbReference>
<feature type="domain" description="Ig-like" evidence="22">
    <location>
        <begin position="320"/>
        <end position="403"/>
    </location>
</feature>
<accession>A0A6G1B7P0</accession>
<evidence type="ECO:0000256" key="8">
    <source>
        <dbReference type="ARBA" id="ARBA00022553"/>
    </source>
</evidence>
<evidence type="ECO:0000256" key="1">
    <source>
        <dbReference type="ARBA" id="ARBA00001946"/>
    </source>
</evidence>
<evidence type="ECO:0000256" key="12">
    <source>
        <dbReference type="ARBA" id="ARBA00022741"/>
    </source>
</evidence>
<keyword evidence="25" id="KW-1185">Reference proteome</keyword>
<dbReference type="PANTHER" id="PTHR35971">
    <property type="entry name" value="SI:DKEY-31G6.6"/>
    <property type="match status" value="1"/>
</dbReference>
<comment type="catalytic activity">
    <reaction evidence="20">
        <text>L-threonyl-[protein] + ATP = O-phospho-L-threonyl-[protein] + ADP + H(+)</text>
        <dbReference type="Rhea" id="RHEA:46608"/>
        <dbReference type="Rhea" id="RHEA-COMP:11060"/>
        <dbReference type="Rhea" id="RHEA-COMP:11605"/>
        <dbReference type="ChEBI" id="CHEBI:15378"/>
        <dbReference type="ChEBI" id="CHEBI:30013"/>
        <dbReference type="ChEBI" id="CHEBI:30616"/>
        <dbReference type="ChEBI" id="CHEBI:61977"/>
        <dbReference type="ChEBI" id="CHEBI:456216"/>
        <dbReference type="EC" id="2.7.11.1"/>
    </reaction>
</comment>
<dbReference type="FunFam" id="2.60.40.10:FF:000652">
    <property type="entry name" value="obscurin isoform X3"/>
    <property type="match status" value="1"/>
</dbReference>
<comment type="similarity">
    <text evidence="4">Belongs to the protein kinase superfamily. CAMK Ser/Thr protein kinase family.</text>
</comment>
<dbReference type="SMART" id="SM00060">
    <property type="entry name" value="FN3"/>
    <property type="match status" value="1"/>
</dbReference>
<protein>
    <recommendedName>
        <fullName evidence="5">non-specific serine/threonine protein kinase</fullName>
        <ecNumber evidence="5">2.7.11.1</ecNumber>
    </recommendedName>
</protein>
<feature type="non-terminal residue" evidence="24">
    <location>
        <position position="1824"/>
    </location>
</feature>
<dbReference type="FunFam" id="2.60.40.10:FF:000211">
    <property type="entry name" value="Obscurin-like protein 1"/>
    <property type="match status" value="1"/>
</dbReference>
<dbReference type="GO" id="GO:0005737">
    <property type="term" value="C:cytoplasm"/>
    <property type="evidence" value="ECO:0007669"/>
    <property type="project" value="UniProtKB-SubCell"/>
</dbReference>
<feature type="domain" description="Ig-like" evidence="22">
    <location>
        <begin position="225"/>
        <end position="311"/>
    </location>
</feature>
<keyword evidence="7" id="KW-0723">Serine/threonine-protein kinase</keyword>
<dbReference type="SMART" id="SM00408">
    <property type="entry name" value="IGc2"/>
    <property type="match status" value="14"/>
</dbReference>
<dbReference type="SUPFAM" id="SSF49265">
    <property type="entry name" value="Fibronectin type III"/>
    <property type="match status" value="1"/>
</dbReference>
<evidence type="ECO:0000256" key="9">
    <source>
        <dbReference type="ARBA" id="ARBA00022679"/>
    </source>
</evidence>
<feature type="domain" description="Fibronectin type-III" evidence="23">
    <location>
        <begin position="500"/>
        <end position="597"/>
    </location>
</feature>
<dbReference type="FunFam" id="2.60.40.10:FF:000075">
    <property type="entry name" value="Obscurin, cytoskeletal calmodulin and titin-interacting RhoGEF"/>
    <property type="match status" value="5"/>
</dbReference>
<dbReference type="GO" id="GO:0004674">
    <property type="term" value="F:protein serine/threonine kinase activity"/>
    <property type="evidence" value="ECO:0007669"/>
    <property type="project" value="UniProtKB-KW"/>
</dbReference>
<evidence type="ECO:0000256" key="19">
    <source>
        <dbReference type="ARBA" id="ARBA00023319"/>
    </source>
</evidence>
<dbReference type="InterPro" id="IPR003598">
    <property type="entry name" value="Ig_sub2"/>
</dbReference>
<evidence type="ECO:0000256" key="17">
    <source>
        <dbReference type="ARBA" id="ARBA00023157"/>
    </source>
</evidence>
<dbReference type="FunFam" id="2.60.40.10:FF:001032">
    <property type="entry name" value="Obscurin, cytoskeletal calmodulin and titin-interacting RhoGEF"/>
    <property type="match status" value="1"/>
</dbReference>
<dbReference type="InterPro" id="IPR003961">
    <property type="entry name" value="FN3_dom"/>
</dbReference>
<dbReference type="EC" id="2.7.11.1" evidence="5"/>
<evidence type="ECO:0000256" key="2">
    <source>
        <dbReference type="ARBA" id="ARBA00004123"/>
    </source>
</evidence>
<evidence type="ECO:0000256" key="5">
    <source>
        <dbReference type="ARBA" id="ARBA00012513"/>
    </source>
</evidence>
<feature type="domain" description="Ig-like" evidence="22">
    <location>
        <begin position="1"/>
        <end position="91"/>
    </location>
</feature>
<dbReference type="FunFam" id="2.60.40.10:FF:000954">
    <property type="entry name" value="Obscurin, cytoskeletal calmodulin and titin-interacting RhoGEF"/>
    <property type="match status" value="1"/>
</dbReference>
<sequence>PRFLTRPKAFVVSVGKDATLSCQIVGNPTPQVSWEKDQQPVEAGARFRLAQDGDLYRLTILDLALGDSGQYVCRARNAIGEAFAAVGLQVDAEAAYAEQAPHFLLRPTSIRVREGAEATFRCRVGGSPPMAVSWAKDGRRLGAPDAPRVRVEASGEASALRIQSVRPRDGGTYTVRAENPLGAASADAALTVDADPDAAPPGSSTAGLLAHLQRRREVMRAEGIPASPPGSGTRTCTVTEGKHARLSCYVTGEPKPETVWKKDGQLVVEGRRHLVYEDAQENFVLKILFCKQSDRGLYTCTASNLVGQTYSSVLVVVREPAVPFKRRLQDLEVQEKESATFQCEVQLPSTEATWYKEETRLWASAKYGIEEAGTERRLTVRNVSADDDAVYICETTEGSRTVAELAVQGNLIRKLPRKTAVRVGDTAMFCVELARPEGPIHWLRNQEEVVAGGRVAITTEGTCHTLTISQCSLEDMGEVTFTAGDCRTSTQFFVRPPLHAPEAPVVKARTEFSVTLAWSPPPHGDLPVPIDGYLVEKKRLGAYAWSRCHKAEWVAEHKLTVANVAEEGDFQFRVSAVNSFGQSPYLEFPGTVHLAPQLAVKTPLKAVEAVEGGEVTFSVDLTLASAGEWFLDGQPLKASSVYVIRHNGTRHALTIRSVSASLNGAELKFMANGIESSIRMEVREPSAMFAKGQPACSAVQAKAGTSATLSCEVAQDKTEVTWYKDGKKLNASSKVHMEAKGCSRRLVVQQAGKADAGEYSCEAGGEKVSFHLDVTEPSAMFAKGQPACSEVQAKLGASATLSCDVAQDKTEVTWYKDGKKLSASSRVCMEAKGCSRRLVVQQAGKADAGEYSCEAGGQKVSFRLDVTGQFLWDCYSLSHSEVQAKPGASAMMSCEVAQDKTEVTWYKDGKKLSASSRVHVEAKGCSRRLVVQQAGKADAGEYSCEAGGQKVSFHLDVTEPAAMFAKGQPAHSEVQAKVGASATLNCEVAQDKMEVTWYKDGKKLSASSKVHLEAKGCSRRLVVQQAGKADAGEYSCEAGGQKVSFRLDVTGQLERVSVPLSPCLDLVSESCTLHIDGIFDAMHLSLSPEPSAVFSKEQPAHSEVQAKAGANATLNCEVAQDKMEVMWYKDGKKLSASSKVHMEAKGCSRRLVVQQAGKADAGEYSCEAGGQKVSFCLDVREPTVVFAKEQPACSEVQAKAGASATLSCEVAQAQTEVTWYKDGKKLSTSSRVHVEAKGCSRRLVVEQAGKADAGEYSCMANGQKVSFRLDVTAPRTVKFTPGLSAMVAEEGQEATFQCVVSPSDVAVMWFRDGASLQPSEKFLISQSGASHSLTILGLTLEDAGQITAEAEGVSTAAPLRVREAPVLFRKKLEPQTVEEQSSVTMEVELTRPWPEVKWTRNATALAPGKNVEIHAESTRHRLVLQCVGFEDRGFYGCETPDDKTQAKLTVEMRQVRLVRGLQAAEALEQGTATMEVELSHDHVEGSWTRDGVRLQPGPTCQLAVQGPIHTLTLLGLRPQDSGLIAFKAEGVHTSARLTVTELPVRFSRPLQDVVATEKDRVNLECELSRPNVDVRWLKDGVELRVGKTVGMVAQGTCRSLIIFRCELGDQGVYMCDAHDAQSSASLKVQGRNVQIVTHLEDVEVMEKEGATFSCKISHDEVPAQWFWEGNKLRPSDNVRIRQEGRTYTLIYRRVLAEDAGEIKFVAENAESRAQLRVKELPVTILRPLRDKIAMEKHRGVLECQMSRASAQVQWFKGHVQLQPGPKYEMVSDGLYRKLIINDVQPEDEDTYTCDASDVKTSAQFFVEGVGGAVRAPSPVPVATG</sequence>
<reference evidence="24 25" key="1">
    <citation type="submission" date="2019-11" db="EMBL/GenBank/DDBJ databases">
        <authorList>
            <person name="Yang C."/>
            <person name="Li F."/>
        </authorList>
    </citation>
    <scope>NUCLEOTIDE SEQUENCE [LARGE SCALE GENOMIC DNA]</scope>
    <source>
        <strain evidence="24">KB4526</strain>
        <tissue evidence="24">Muscle</tissue>
    </source>
</reference>
<keyword evidence="18" id="KW-0539">Nucleus</keyword>
<evidence type="ECO:0000256" key="11">
    <source>
        <dbReference type="ARBA" id="ARBA00022737"/>
    </source>
</evidence>
<proteinExistence type="inferred from homology"/>
<evidence type="ECO:0000256" key="15">
    <source>
        <dbReference type="ARBA" id="ARBA00022842"/>
    </source>
</evidence>
<dbReference type="Gene3D" id="2.60.40.10">
    <property type="entry name" value="Immunoglobulins"/>
    <property type="match status" value="19"/>
</dbReference>
<keyword evidence="17" id="KW-1015">Disulfide bond</keyword>
<dbReference type="FunFam" id="2.60.40.10:FF:000979">
    <property type="entry name" value="Obscurin, cytoskeletal calmodulin and titin-interacting RhoGEF"/>
    <property type="match status" value="1"/>
</dbReference>
<dbReference type="InterPro" id="IPR007110">
    <property type="entry name" value="Ig-like_dom"/>
</dbReference>
<evidence type="ECO:0000256" key="6">
    <source>
        <dbReference type="ARBA" id="ARBA00022490"/>
    </source>
</evidence>
<feature type="domain" description="Ig-like" evidence="22">
    <location>
        <begin position="873"/>
        <end position="946"/>
    </location>
</feature>
<dbReference type="InterPro" id="IPR013098">
    <property type="entry name" value="Ig_I-set"/>
</dbReference>
<dbReference type="InterPro" id="IPR013783">
    <property type="entry name" value="Ig-like_fold"/>
</dbReference>
<dbReference type="FunFam" id="2.60.40.10:FF:000665">
    <property type="entry name" value="obscurin isoform X1"/>
    <property type="match status" value="1"/>
</dbReference>
<keyword evidence="14" id="KW-0067">ATP-binding</keyword>
<dbReference type="SUPFAM" id="SSF48726">
    <property type="entry name" value="Immunoglobulin"/>
    <property type="match status" value="18"/>
</dbReference>
<evidence type="ECO:0000259" key="22">
    <source>
        <dbReference type="PROSITE" id="PS50835"/>
    </source>
</evidence>
<dbReference type="InterPro" id="IPR036179">
    <property type="entry name" value="Ig-like_dom_sf"/>
</dbReference>
<evidence type="ECO:0000259" key="23">
    <source>
        <dbReference type="PROSITE" id="PS50853"/>
    </source>
</evidence>
<feature type="domain" description="Ig-like" evidence="22">
    <location>
        <begin position="1543"/>
        <end position="1627"/>
    </location>
</feature>
<keyword evidence="19" id="KW-0393">Immunoglobulin domain</keyword>
<feature type="domain" description="Ig-like" evidence="22">
    <location>
        <begin position="101"/>
        <end position="191"/>
    </location>
</feature>
<keyword evidence="13" id="KW-0418">Kinase</keyword>
<feature type="domain" description="Ig-like" evidence="22">
    <location>
        <begin position="1274"/>
        <end position="1360"/>
    </location>
</feature>
<keyword evidence="11" id="KW-0677">Repeat</keyword>
<dbReference type="GO" id="GO:0005524">
    <property type="term" value="F:ATP binding"/>
    <property type="evidence" value="ECO:0007669"/>
    <property type="project" value="UniProtKB-KW"/>
</dbReference>
<feature type="domain" description="Ig-like" evidence="22">
    <location>
        <begin position="1721"/>
        <end position="1805"/>
    </location>
</feature>
<evidence type="ECO:0000256" key="10">
    <source>
        <dbReference type="ARBA" id="ARBA00022723"/>
    </source>
</evidence>
<dbReference type="FunFam" id="2.60.40.10:FF:000965">
    <property type="entry name" value="Obscurin, cytoskeletal calmodulin and titin-interacting RhoGEF"/>
    <property type="match status" value="1"/>
</dbReference>
<evidence type="ECO:0000256" key="13">
    <source>
        <dbReference type="ARBA" id="ARBA00022777"/>
    </source>
</evidence>
<keyword evidence="10" id="KW-0479">Metal-binding</keyword>
<evidence type="ECO:0000256" key="14">
    <source>
        <dbReference type="ARBA" id="ARBA00022840"/>
    </source>
</evidence>
<comment type="subcellular location">
    <subcellularLocation>
        <location evidence="3">Cytoplasm</location>
    </subcellularLocation>
    <subcellularLocation>
        <location evidence="2">Nucleus</location>
    </subcellularLocation>
</comment>
<feature type="non-terminal residue" evidence="24">
    <location>
        <position position="1"/>
    </location>
</feature>
<dbReference type="Pfam" id="PF07679">
    <property type="entry name" value="I-set"/>
    <property type="match status" value="16"/>
</dbReference>
<feature type="domain" description="Ig-like" evidence="22">
    <location>
        <begin position="1182"/>
        <end position="1270"/>
    </location>
</feature>
<evidence type="ECO:0000313" key="24">
    <source>
        <dbReference type="EMBL" id="KAF0884058.1"/>
    </source>
</evidence>
<evidence type="ECO:0000256" key="21">
    <source>
        <dbReference type="ARBA" id="ARBA00048679"/>
    </source>
</evidence>
<evidence type="ECO:0000256" key="16">
    <source>
        <dbReference type="ARBA" id="ARBA00022860"/>
    </source>
</evidence>
<dbReference type="PANTHER" id="PTHR35971:SF4">
    <property type="entry name" value="OBSCURIN"/>
    <property type="match status" value="1"/>
</dbReference>
<comment type="caution">
    <text evidence="24">The sequence shown here is derived from an EMBL/GenBank/DDBJ whole genome shotgun (WGS) entry which is preliminary data.</text>
</comment>
<dbReference type="FunFam" id="2.60.40.10:FF:000050">
    <property type="entry name" value="Titin isoform B"/>
    <property type="match status" value="2"/>
</dbReference>
<comment type="catalytic activity">
    <reaction evidence="21">
        <text>L-seryl-[protein] + ATP = O-phospho-L-seryl-[protein] + ADP + H(+)</text>
        <dbReference type="Rhea" id="RHEA:17989"/>
        <dbReference type="Rhea" id="RHEA-COMP:9863"/>
        <dbReference type="Rhea" id="RHEA-COMP:11604"/>
        <dbReference type="ChEBI" id="CHEBI:15378"/>
        <dbReference type="ChEBI" id="CHEBI:29999"/>
        <dbReference type="ChEBI" id="CHEBI:30616"/>
        <dbReference type="ChEBI" id="CHEBI:83421"/>
        <dbReference type="ChEBI" id="CHEBI:456216"/>
        <dbReference type="EC" id="2.7.11.1"/>
    </reaction>
</comment>
<dbReference type="Proteomes" id="UP000475037">
    <property type="component" value="Unassembled WGS sequence"/>
</dbReference>
<keyword evidence="15" id="KW-0460">Magnesium</keyword>
<dbReference type="FunFam" id="2.60.40.10:FF:000898">
    <property type="entry name" value="Obscurin, cytoskeletal calmodulin and titin-interacting RhoGEF"/>
    <property type="match status" value="1"/>
</dbReference>
<dbReference type="InterPro" id="IPR036116">
    <property type="entry name" value="FN3_sf"/>
</dbReference>
<dbReference type="CDD" id="cd00063">
    <property type="entry name" value="FN3"/>
    <property type="match status" value="1"/>
</dbReference>
<feature type="domain" description="Ig-like" evidence="22">
    <location>
        <begin position="1365"/>
        <end position="1449"/>
    </location>
</feature>
<evidence type="ECO:0000256" key="4">
    <source>
        <dbReference type="ARBA" id="ARBA00006692"/>
    </source>
</evidence>
<dbReference type="PROSITE" id="PS50853">
    <property type="entry name" value="FN3"/>
    <property type="match status" value="1"/>
</dbReference>
<dbReference type="GO" id="GO:0046872">
    <property type="term" value="F:metal ion binding"/>
    <property type="evidence" value="ECO:0007669"/>
    <property type="project" value="UniProtKB-KW"/>
</dbReference>
<feature type="domain" description="Ig-like" evidence="22">
    <location>
        <begin position="1090"/>
        <end position="1168"/>
    </location>
</feature>
<dbReference type="InterPro" id="IPR052385">
    <property type="entry name" value="Obscurin/Obscurin-like_Reg"/>
</dbReference>
<gene>
    <name evidence="24" type="primary">Obscn_1</name>
    <name evidence="24" type="ORF">FOF47_R19269</name>
</gene>
<dbReference type="FunFam" id="2.60.40.10:FF:000148">
    <property type="entry name" value="titin isoform X1"/>
    <property type="match status" value="2"/>
</dbReference>
<keyword evidence="12" id="KW-0547">Nucleotide-binding</keyword>
<dbReference type="Pfam" id="PF00041">
    <property type="entry name" value="fn3"/>
    <property type="match status" value="1"/>
</dbReference>
<evidence type="ECO:0000256" key="20">
    <source>
        <dbReference type="ARBA" id="ARBA00047899"/>
    </source>
</evidence>
<evidence type="ECO:0000256" key="7">
    <source>
        <dbReference type="ARBA" id="ARBA00022527"/>
    </source>
</evidence>
<dbReference type="InterPro" id="IPR003599">
    <property type="entry name" value="Ig_sub"/>
</dbReference>
<keyword evidence="6" id="KW-0963">Cytoplasm</keyword>
<dbReference type="GO" id="GO:0005516">
    <property type="term" value="F:calmodulin binding"/>
    <property type="evidence" value="ECO:0007669"/>
    <property type="project" value="UniProtKB-KW"/>
</dbReference>
<dbReference type="SMART" id="SM00409">
    <property type="entry name" value="IG"/>
    <property type="match status" value="18"/>
</dbReference>
<dbReference type="GO" id="GO:0005634">
    <property type="term" value="C:nucleus"/>
    <property type="evidence" value="ECO:0007669"/>
    <property type="project" value="UniProtKB-SubCell"/>
</dbReference>
<feature type="domain" description="Ig-like" evidence="22">
    <location>
        <begin position="777"/>
        <end position="865"/>
    </location>
</feature>
<dbReference type="PROSITE" id="PS50835">
    <property type="entry name" value="IG_LIKE"/>
    <property type="match status" value="14"/>
</dbReference>
<keyword evidence="8" id="KW-0597">Phosphoprotein</keyword>
<dbReference type="EMBL" id="VOAJ01001910">
    <property type="protein sequence ID" value="KAF0884058.1"/>
    <property type="molecule type" value="Genomic_DNA"/>
</dbReference>
<keyword evidence="9" id="KW-0808">Transferase</keyword>
<name>A0A6G1B7P0_CROCR</name>
<evidence type="ECO:0000313" key="25">
    <source>
        <dbReference type="Proteomes" id="UP000475037"/>
    </source>
</evidence>